<evidence type="ECO:0000313" key="1">
    <source>
        <dbReference type="EMBL" id="KAG0441715.1"/>
    </source>
</evidence>
<comment type="caution">
    <text evidence="1">The sequence shown here is derived from an EMBL/GenBank/DDBJ whole genome shotgun (WGS) entry which is preliminary data.</text>
</comment>
<protein>
    <submittedName>
        <fullName evidence="1">Uncharacterized protein</fullName>
    </submittedName>
</protein>
<name>A0AC60QUY1_IXOPE</name>
<keyword evidence="2" id="KW-1185">Reference proteome</keyword>
<gene>
    <name evidence="1" type="ORF">HPB47_015876</name>
</gene>
<evidence type="ECO:0000313" key="2">
    <source>
        <dbReference type="Proteomes" id="UP000805193"/>
    </source>
</evidence>
<dbReference type="Proteomes" id="UP000805193">
    <property type="component" value="Unassembled WGS sequence"/>
</dbReference>
<accession>A0AC60QUY1</accession>
<proteinExistence type="predicted"/>
<reference evidence="1 2" key="1">
    <citation type="journal article" date="2020" name="Cell">
        <title>Large-Scale Comparative Analyses of Tick Genomes Elucidate Their Genetic Diversity and Vector Capacities.</title>
        <authorList>
            <consortium name="Tick Genome and Microbiome Consortium (TIGMIC)"/>
            <person name="Jia N."/>
            <person name="Wang J."/>
            <person name="Shi W."/>
            <person name="Du L."/>
            <person name="Sun Y."/>
            <person name="Zhan W."/>
            <person name="Jiang J.F."/>
            <person name="Wang Q."/>
            <person name="Zhang B."/>
            <person name="Ji P."/>
            <person name="Bell-Sakyi L."/>
            <person name="Cui X.M."/>
            <person name="Yuan T.T."/>
            <person name="Jiang B.G."/>
            <person name="Yang W.F."/>
            <person name="Lam T.T."/>
            <person name="Chang Q.C."/>
            <person name="Ding S.J."/>
            <person name="Wang X.J."/>
            <person name="Zhu J.G."/>
            <person name="Ruan X.D."/>
            <person name="Zhao L."/>
            <person name="Wei J.T."/>
            <person name="Ye R.Z."/>
            <person name="Que T.C."/>
            <person name="Du C.H."/>
            <person name="Zhou Y.H."/>
            <person name="Cheng J.X."/>
            <person name="Dai P.F."/>
            <person name="Guo W.B."/>
            <person name="Han X.H."/>
            <person name="Huang E.J."/>
            <person name="Li L.F."/>
            <person name="Wei W."/>
            <person name="Gao Y.C."/>
            <person name="Liu J.Z."/>
            <person name="Shao H.Z."/>
            <person name="Wang X."/>
            <person name="Wang C.C."/>
            <person name="Yang T.C."/>
            <person name="Huo Q.B."/>
            <person name="Li W."/>
            <person name="Chen H.Y."/>
            <person name="Chen S.E."/>
            <person name="Zhou L.G."/>
            <person name="Ni X.B."/>
            <person name="Tian J.H."/>
            <person name="Sheng Y."/>
            <person name="Liu T."/>
            <person name="Pan Y.S."/>
            <person name="Xia L.Y."/>
            <person name="Li J."/>
            <person name="Zhao F."/>
            <person name="Cao W.C."/>
        </authorList>
    </citation>
    <scope>NUCLEOTIDE SEQUENCE [LARGE SCALE GENOMIC DNA]</scope>
    <source>
        <strain evidence="1">Iper-2018</strain>
    </source>
</reference>
<organism evidence="1 2">
    <name type="scientific">Ixodes persulcatus</name>
    <name type="common">Taiga tick</name>
    <dbReference type="NCBI Taxonomy" id="34615"/>
    <lineage>
        <taxon>Eukaryota</taxon>
        <taxon>Metazoa</taxon>
        <taxon>Ecdysozoa</taxon>
        <taxon>Arthropoda</taxon>
        <taxon>Chelicerata</taxon>
        <taxon>Arachnida</taxon>
        <taxon>Acari</taxon>
        <taxon>Parasitiformes</taxon>
        <taxon>Ixodida</taxon>
        <taxon>Ixodoidea</taxon>
        <taxon>Ixodidae</taxon>
        <taxon>Ixodinae</taxon>
        <taxon>Ixodes</taxon>
    </lineage>
</organism>
<dbReference type="EMBL" id="JABSTQ010004570">
    <property type="protein sequence ID" value="KAG0441715.1"/>
    <property type="molecule type" value="Genomic_DNA"/>
</dbReference>
<sequence>MFLPFGSGQRLLSRSFPRRFDDCKIEAYRVSTLASSRQVARSNKFVTEAYVDPASLQVLWSQKKTATPYQVVCDIQQSGDVRDANCECAAGKSGACNHSLAVLKLLALLRANKYDEAPPAVACTELPQQWRRPRGEAVSLHEPAVRGLEERSGRRGWKHPSRQGMYDAQRNIINVNDRVASTRQLGEYLFSTQGSPFAKRLRAATTETVKTKFGMAPPGSPLAYQQSLVPFGYETFSSLELAHVQGSSAALPSFPAFFEACTCWDMSGLNFPVEQDLLLKSLLVTPTEAAVLERNTRQQAKSPLWKAARRTRLTASCFGEAAERESWTLKGLANLTSSKDLSRVRAVR</sequence>